<evidence type="ECO:0000313" key="3">
    <source>
        <dbReference type="Proteomes" id="UP001177670"/>
    </source>
</evidence>
<proteinExistence type="predicted"/>
<evidence type="ECO:0000256" key="1">
    <source>
        <dbReference type="SAM" id="MobiDB-lite"/>
    </source>
</evidence>
<dbReference type="EMBL" id="JAHYIQ010000004">
    <property type="protein sequence ID" value="KAK1132914.1"/>
    <property type="molecule type" value="Genomic_DNA"/>
</dbReference>
<evidence type="ECO:0000313" key="2">
    <source>
        <dbReference type="EMBL" id="KAK1132914.1"/>
    </source>
</evidence>
<protein>
    <submittedName>
        <fullName evidence="2">Uncharacterized protein</fullName>
    </submittedName>
</protein>
<name>A0AA40KU74_9HYME</name>
<feature type="compositionally biased region" description="Basic and acidic residues" evidence="1">
    <location>
        <begin position="40"/>
        <end position="53"/>
    </location>
</feature>
<dbReference type="AlphaFoldDB" id="A0AA40KU74"/>
<feature type="compositionally biased region" description="Basic and acidic residues" evidence="1">
    <location>
        <begin position="9"/>
        <end position="28"/>
    </location>
</feature>
<comment type="caution">
    <text evidence="2">The sequence shown here is derived from an EMBL/GenBank/DDBJ whole genome shotgun (WGS) entry which is preliminary data.</text>
</comment>
<reference evidence="2" key="1">
    <citation type="submission" date="2021-10" db="EMBL/GenBank/DDBJ databases">
        <title>Melipona bicolor Genome sequencing and assembly.</title>
        <authorList>
            <person name="Araujo N.S."/>
            <person name="Arias M.C."/>
        </authorList>
    </citation>
    <scope>NUCLEOTIDE SEQUENCE</scope>
    <source>
        <strain evidence="2">USP_2M_L1-L4_2017</strain>
        <tissue evidence="2">Whole body</tissue>
    </source>
</reference>
<keyword evidence="3" id="KW-1185">Reference proteome</keyword>
<organism evidence="2 3">
    <name type="scientific">Melipona bicolor</name>
    <dbReference type="NCBI Taxonomy" id="60889"/>
    <lineage>
        <taxon>Eukaryota</taxon>
        <taxon>Metazoa</taxon>
        <taxon>Ecdysozoa</taxon>
        <taxon>Arthropoda</taxon>
        <taxon>Hexapoda</taxon>
        <taxon>Insecta</taxon>
        <taxon>Pterygota</taxon>
        <taxon>Neoptera</taxon>
        <taxon>Endopterygota</taxon>
        <taxon>Hymenoptera</taxon>
        <taxon>Apocrita</taxon>
        <taxon>Aculeata</taxon>
        <taxon>Apoidea</taxon>
        <taxon>Anthophila</taxon>
        <taxon>Apidae</taxon>
        <taxon>Melipona</taxon>
    </lineage>
</organism>
<gene>
    <name evidence="2" type="ORF">K0M31_014282</name>
</gene>
<accession>A0AA40KU74</accession>
<dbReference type="Proteomes" id="UP001177670">
    <property type="component" value="Unassembled WGS sequence"/>
</dbReference>
<feature type="region of interest" description="Disordered" evidence="1">
    <location>
        <begin position="1"/>
        <end position="58"/>
    </location>
</feature>
<sequence length="170" mass="18643">MGTRHQRRKITDSDPKEFETRKESRQLEPGRIPGAVPSIEAKDRGENHADKTRRWSPPSGLLPRAYHRGLMVRVARVFHEHLSWRGGGAPPWKVIPVYICATSIWTYDGNNLEALAARRTCAASAAAAAAGSRSLHGATLGTGDVLRVRATGHRNEYDAVCATLEGVKPQ</sequence>